<gene>
    <name evidence="2" type="ORF">BJ322DRAFT_1109338</name>
</gene>
<dbReference type="OrthoDB" id="2884925at2759"/>
<sequence length="168" mass="18799">MSLEAALNLSISELLHVLNNKLYLECKRLREYHPPPAVTTTSLGTEIERLETTAQDILSLIPSLRNLLQPVNQLPPEILSRIAQCFLDNSFASNTVPIVKLTHVCRYWRESIASDPQNWTQISNLRKGLTALALKRAKAAPLQVTLTGGKGSNTWWVHAEHIVITVNK</sequence>
<dbReference type="EMBL" id="WIUZ02000008">
    <property type="protein sequence ID" value="KAF9784626.1"/>
    <property type="molecule type" value="Genomic_DNA"/>
</dbReference>
<keyword evidence="3" id="KW-1185">Reference proteome</keyword>
<dbReference type="InterPro" id="IPR036047">
    <property type="entry name" value="F-box-like_dom_sf"/>
</dbReference>
<comment type="caution">
    <text evidence="2">The sequence shown here is derived from an EMBL/GenBank/DDBJ whole genome shotgun (WGS) entry which is preliminary data.</text>
</comment>
<dbReference type="AlphaFoldDB" id="A0A9P6HCX4"/>
<evidence type="ECO:0000259" key="1">
    <source>
        <dbReference type="Pfam" id="PF12937"/>
    </source>
</evidence>
<organism evidence="2 3">
    <name type="scientific">Thelephora terrestris</name>
    <dbReference type="NCBI Taxonomy" id="56493"/>
    <lineage>
        <taxon>Eukaryota</taxon>
        <taxon>Fungi</taxon>
        <taxon>Dikarya</taxon>
        <taxon>Basidiomycota</taxon>
        <taxon>Agaricomycotina</taxon>
        <taxon>Agaricomycetes</taxon>
        <taxon>Thelephorales</taxon>
        <taxon>Thelephoraceae</taxon>
        <taxon>Thelephora</taxon>
    </lineage>
</organism>
<feature type="domain" description="F-box" evidence="1">
    <location>
        <begin position="72"/>
        <end position="123"/>
    </location>
</feature>
<evidence type="ECO:0000313" key="2">
    <source>
        <dbReference type="EMBL" id="KAF9784626.1"/>
    </source>
</evidence>
<dbReference type="Pfam" id="PF12937">
    <property type="entry name" value="F-box-like"/>
    <property type="match status" value="1"/>
</dbReference>
<dbReference type="Gene3D" id="1.20.1280.50">
    <property type="match status" value="1"/>
</dbReference>
<dbReference type="Proteomes" id="UP000736335">
    <property type="component" value="Unassembled WGS sequence"/>
</dbReference>
<protein>
    <recommendedName>
        <fullName evidence="1">F-box domain-containing protein</fullName>
    </recommendedName>
</protein>
<dbReference type="InterPro" id="IPR001810">
    <property type="entry name" value="F-box_dom"/>
</dbReference>
<name>A0A9P6HCX4_9AGAM</name>
<accession>A0A9P6HCX4</accession>
<reference evidence="2" key="2">
    <citation type="submission" date="2020-11" db="EMBL/GenBank/DDBJ databases">
        <authorList>
            <consortium name="DOE Joint Genome Institute"/>
            <person name="Kuo A."/>
            <person name="Miyauchi S."/>
            <person name="Kiss E."/>
            <person name="Drula E."/>
            <person name="Kohler A."/>
            <person name="Sanchez-Garcia M."/>
            <person name="Andreopoulos B."/>
            <person name="Barry K.W."/>
            <person name="Bonito G."/>
            <person name="Buee M."/>
            <person name="Carver A."/>
            <person name="Chen C."/>
            <person name="Cichocki N."/>
            <person name="Clum A."/>
            <person name="Culley D."/>
            <person name="Crous P.W."/>
            <person name="Fauchery L."/>
            <person name="Girlanda M."/>
            <person name="Hayes R."/>
            <person name="Keri Z."/>
            <person name="Labutti K."/>
            <person name="Lipzen A."/>
            <person name="Lombard V."/>
            <person name="Magnuson J."/>
            <person name="Maillard F."/>
            <person name="Morin E."/>
            <person name="Murat C."/>
            <person name="Nolan M."/>
            <person name="Ohm R."/>
            <person name="Pangilinan J."/>
            <person name="Pereira M."/>
            <person name="Perotto S."/>
            <person name="Peter M."/>
            <person name="Riley R."/>
            <person name="Sitrit Y."/>
            <person name="Stielow B."/>
            <person name="Szollosi G."/>
            <person name="Zifcakova L."/>
            <person name="Stursova M."/>
            <person name="Spatafora J.W."/>
            <person name="Tedersoo L."/>
            <person name="Vaario L.-M."/>
            <person name="Yamada A."/>
            <person name="Yan M."/>
            <person name="Wang P."/>
            <person name="Xu J."/>
            <person name="Bruns T."/>
            <person name="Baldrian P."/>
            <person name="Vilgalys R."/>
            <person name="Henrissat B."/>
            <person name="Grigoriev I.V."/>
            <person name="Hibbett D."/>
            <person name="Nagy L.G."/>
            <person name="Martin F.M."/>
        </authorList>
    </citation>
    <scope>NUCLEOTIDE SEQUENCE</scope>
    <source>
        <strain evidence="2">UH-Tt-Lm1</strain>
    </source>
</reference>
<evidence type="ECO:0000313" key="3">
    <source>
        <dbReference type="Proteomes" id="UP000736335"/>
    </source>
</evidence>
<reference evidence="2" key="1">
    <citation type="journal article" date="2020" name="Nat. Commun.">
        <title>Large-scale genome sequencing of mycorrhizal fungi provides insights into the early evolution of symbiotic traits.</title>
        <authorList>
            <person name="Miyauchi S."/>
            <person name="Kiss E."/>
            <person name="Kuo A."/>
            <person name="Drula E."/>
            <person name="Kohler A."/>
            <person name="Sanchez-Garcia M."/>
            <person name="Morin E."/>
            <person name="Andreopoulos B."/>
            <person name="Barry K.W."/>
            <person name="Bonito G."/>
            <person name="Buee M."/>
            <person name="Carver A."/>
            <person name="Chen C."/>
            <person name="Cichocki N."/>
            <person name="Clum A."/>
            <person name="Culley D."/>
            <person name="Crous P.W."/>
            <person name="Fauchery L."/>
            <person name="Girlanda M."/>
            <person name="Hayes R.D."/>
            <person name="Keri Z."/>
            <person name="LaButti K."/>
            <person name="Lipzen A."/>
            <person name="Lombard V."/>
            <person name="Magnuson J."/>
            <person name="Maillard F."/>
            <person name="Murat C."/>
            <person name="Nolan M."/>
            <person name="Ohm R.A."/>
            <person name="Pangilinan J."/>
            <person name="Pereira M.F."/>
            <person name="Perotto S."/>
            <person name="Peter M."/>
            <person name="Pfister S."/>
            <person name="Riley R."/>
            <person name="Sitrit Y."/>
            <person name="Stielow J.B."/>
            <person name="Szollosi G."/>
            <person name="Zifcakova L."/>
            <person name="Stursova M."/>
            <person name="Spatafora J.W."/>
            <person name="Tedersoo L."/>
            <person name="Vaario L.M."/>
            <person name="Yamada A."/>
            <person name="Yan M."/>
            <person name="Wang P."/>
            <person name="Xu J."/>
            <person name="Bruns T."/>
            <person name="Baldrian P."/>
            <person name="Vilgalys R."/>
            <person name="Dunand C."/>
            <person name="Henrissat B."/>
            <person name="Grigoriev I.V."/>
            <person name="Hibbett D."/>
            <person name="Nagy L.G."/>
            <person name="Martin F.M."/>
        </authorList>
    </citation>
    <scope>NUCLEOTIDE SEQUENCE</scope>
    <source>
        <strain evidence="2">UH-Tt-Lm1</strain>
    </source>
</reference>
<dbReference type="SUPFAM" id="SSF81383">
    <property type="entry name" value="F-box domain"/>
    <property type="match status" value="1"/>
</dbReference>
<proteinExistence type="predicted"/>